<sequence>MKNIFSRRRKRFDPNLSNDEGQSFLHRYAAHLNLTGIEVFIACGADINKQDNIGMTPLHYAAFNGQLPALRALFNAGANPSLRTIDGRSVADIARAGNHELVARYARKHFPG</sequence>
<dbReference type="KEGG" id="barh:WN72_05195"/>
<keyword evidence="2 3" id="KW-0040">ANK repeat</keyword>
<feature type="repeat" description="ANK" evidence="3">
    <location>
        <begin position="53"/>
        <end position="85"/>
    </location>
</feature>
<dbReference type="InterPro" id="IPR036770">
    <property type="entry name" value="Ankyrin_rpt-contain_sf"/>
</dbReference>
<dbReference type="EMBL" id="CP030050">
    <property type="protein sequence ID" value="QOZ65882.1"/>
    <property type="molecule type" value="Genomic_DNA"/>
</dbReference>
<dbReference type="AlphaFoldDB" id="A0AAE7NIZ3"/>
<protein>
    <submittedName>
        <fullName evidence="4">Ankyrin repeat domain-containing protein</fullName>
    </submittedName>
</protein>
<name>A0AAE7NIZ3_9BRAD</name>
<dbReference type="Pfam" id="PF12796">
    <property type="entry name" value="Ank_2"/>
    <property type="match status" value="1"/>
</dbReference>
<evidence type="ECO:0000256" key="3">
    <source>
        <dbReference type="PROSITE-ProRule" id="PRU00023"/>
    </source>
</evidence>
<keyword evidence="1" id="KW-0677">Repeat</keyword>
<reference evidence="4 5" key="1">
    <citation type="submission" date="2018-06" db="EMBL/GenBank/DDBJ databases">
        <title>Comparative genomics of Bradyrhizobium nodulating Arachidis hypogaea.</title>
        <authorList>
            <person name="Li Y."/>
        </authorList>
    </citation>
    <scope>NUCLEOTIDE SEQUENCE [LARGE SCALE GENOMIC DNA]</scope>
    <source>
        <strain evidence="4 5">CCBAU 051107</strain>
    </source>
</reference>
<evidence type="ECO:0000256" key="2">
    <source>
        <dbReference type="ARBA" id="ARBA00023043"/>
    </source>
</evidence>
<dbReference type="PANTHER" id="PTHR24171">
    <property type="entry name" value="ANKYRIN REPEAT DOMAIN-CONTAINING PROTEIN 39-RELATED"/>
    <property type="match status" value="1"/>
</dbReference>
<dbReference type="InterPro" id="IPR002110">
    <property type="entry name" value="Ankyrin_rpt"/>
</dbReference>
<organism evidence="4 5">
    <name type="scientific">Bradyrhizobium arachidis</name>
    <dbReference type="NCBI Taxonomy" id="858423"/>
    <lineage>
        <taxon>Bacteria</taxon>
        <taxon>Pseudomonadati</taxon>
        <taxon>Pseudomonadota</taxon>
        <taxon>Alphaproteobacteria</taxon>
        <taxon>Hyphomicrobiales</taxon>
        <taxon>Nitrobacteraceae</taxon>
        <taxon>Bradyrhizobium</taxon>
    </lineage>
</organism>
<dbReference type="SMART" id="SM00248">
    <property type="entry name" value="ANK"/>
    <property type="match status" value="2"/>
</dbReference>
<dbReference type="RefSeq" id="WP_092219574.1">
    <property type="nucleotide sequence ID" value="NZ_CP030050.1"/>
</dbReference>
<gene>
    <name evidence="4" type="ORF">WN72_05195</name>
</gene>
<dbReference type="SUPFAM" id="SSF48403">
    <property type="entry name" value="Ankyrin repeat"/>
    <property type="match status" value="1"/>
</dbReference>
<dbReference type="PROSITE" id="PS50297">
    <property type="entry name" value="ANK_REP_REGION"/>
    <property type="match status" value="1"/>
</dbReference>
<evidence type="ECO:0000313" key="5">
    <source>
        <dbReference type="Proteomes" id="UP000594015"/>
    </source>
</evidence>
<evidence type="ECO:0000256" key="1">
    <source>
        <dbReference type="ARBA" id="ARBA00022737"/>
    </source>
</evidence>
<dbReference type="PROSITE" id="PS50088">
    <property type="entry name" value="ANK_REPEAT"/>
    <property type="match status" value="2"/>
</dbReference>
<feature type="repeat" description="ANK" evidence="3">
    <location>
        <begin position="20"/>
        <end position="52"/>
    </location>
</feature>
<proteinExistence type="predicted"/>
<dbReference type="Gene3D" id="1.25.40.20">
    <property type="entry name" value="Ankyrin repeat-containing domain"/>
    <property type="match status" value="1"/>
</dbReference>
<dbReference type="Proteomes" id="UP000594015">
    <property type="component" value="Chromosome"/>
</dbReference>
<accession>A0AAE7NIZ3</accession>
<evidence type="ECO:0000313" key="4">
    <source>
        <dbReference type="EMBL" id="QOZ65882.1"/>
    </source>
</evidence>